<feature type="region of interest" description="Disordered" evidence="1">
    <location>
        <begin position="54"/>
        <end position="79"/>
    </location>
</feature>
<sequence length="79" mass="8496">MTPPPTPESTAATLAPVGRQLRDATAFGAVASADQINDVLARIDAHKQRQFRVDGLNAANRPLKPPSPMGCQSYRQTPR</sequence>
<dbReference type="OrthoDB" id="9888854at2"/>
<dbReference type="InterPro" id="IPR045954">
    <property type="entry name" value="DUF6374"/>
</dbReference>
<evidence type="ECO:0000313" key="2">
    <source>
        <dbReference type="EMBL" id="PKV79590.1"/>
    </source>
</evidence>
<dbReference type="AlphaFoldDB" id="A0A2N3VD92"/>
<gene>
    <name evidence="2" type="ORF">ATK86_3988</name>
</gene>
<evidence type="ECO:0000256" key="1">
    <source>
        <dbReference type="SAM" id="MobiDB-lite"/>
    </source>
</evidence>
<proteinExistence type="predicted"/>
<name>A0A2N3VD92_9NOCA</name>
<dbReference type="RefSeq" id="WP_062984935.1">
    <property type="nucleotide sequence ID" value="NZ_PJMW01000002.1"/>
</dbReference>
<evidence type="ECO:0000313" key="3">
    <source>
        <dbReference type="Proteomes" id="UP000233766"/>
    </source>
</evidence>
<reference evidence="2 3" key="1">
    <citation type="submission" date="2017-12" db="EMBL/GenBank/DDBJ databases">
        <title>Sequencing the genomes of 1000 Actinobacteria strains.</title>
        <authorList>
            <person name="Klenk H.-P."/>
        </authorList>
    </citation>
    <scope>NUCLEOTIDE SEQUENCE [LARGE SCALE GENOMIC DNA]</scope>
    <source>
        <strain evidence="2 3">DSM 44489</strain>
    </source>
</reference>
<comment type="caution">
    <text evidence="2">The sequence shown here is derived from an EMBL/GenBank/DDBJ whole genome shotgun (WGS) entry which is preliminary data.</text>
</comment>
<keyword evidence="3" id="KW-1185">Reference proteome</keyword>
<accession>A0A2N3VD92</accession>
<dbReference type="Proteomes" id="UP000233766">
    <property type="component" value="Unassembled WGS sequence"/>
</dbReference>
<organism evidence="2 3">
    <name type="scientific">Nocardia fluminea</name>
    <dbReference type="NCBI Taxonomy" id="134984"/>
    <lineage>
        <taxon>Bacteria</taxon>
        <taxon>Bacillati</taxon>
        <taxon>Actinomycetota</taxon>
        <taxon>Actinomycetes</taxon>
        <taxon>Mycobacteriales</taxon>
        <taxon>Nocardiaceae</taxon>
        <taxon>Nocardia</taxon>
    </lineage>
</organism>
<dbReference type="EMBL" id="PJMW01000002">
    <property type="protein sequence ID" value="PKV79590.1"/>
    <property type="molecule type" value="Genomic_DNA"/>
</dbReference>
<dbReference type="Pfam" id="PF19901">
    <property type="entry name" value="DUF6374"/>
    <property type="match status" value="1"/>
</dbReference>
<protein>
    <submittedName>
        <fullName evidence="2">Uncharacterized protein</fullName>
    </submittedName>
</protein>